<reference evidence="6 7" key="1">
    <citation type="submission" date="2018-10" db="EMBL/GenBank/DDBJ databases">
        <title>Isolation from cow dung.</title>
        <authorList>
            <person name="Ling L."/>
        </authorList>
    </citation>
    <scope>NUCLEOTIDE SEQUENCE [LARGE SCALE GENOMIC DNA]</scope>
    <source>
        <strain evidence="6 7">NEAU-LL90</strain>
    </source>
</reference>
<comment type="cofactor">
    <cofactor evidence="1">
        <name>Mg(2+)</name>
        <dbReference type="ChEBI" id="CHEBI:18420"/>
    </cofactor>
</comment>
<dbReference type="InterPro" id="IPR000086">
    <property type="entry name" value="NUDIX_hydrolase_dom"/>
</dbReference>
<dbReference type="InterPro" id="IPR015797">
    <property type="entry name" value="NUDIX_hydrolase-like_dom_sf"/>
</dbReference>
<dbReference type="InterPro" id="IPR020084">
    <property type="entry name" value="NUDIX_hydrolase_CS"/>
</dbReference>
<organism evidence="6 7">
    <name type="scientific">Nocardia stercoris</name>
    <dbReference type="NCBI Taxonomy" id="2483361"/>
    <lineage>
        <taxon>Bacteria</taxon>
        <taxon>Bacillati</taxon>
        <taxon>Actinomycetota</taxon>
        <taxon>Actinomycetes</taxon>
        <taxon>Mycobacteriales</taxon>
        <taxon>Nocardiaceae</taxon>
        <taxon>Nocardia</taxon>
    </lineage>
</organism>
<keyword evidence="3 4" id="KW-0378">Hydrolase</keyword>
<dbReference type="InterPro" id="IPR020476">
    <property type="entry name" value="Nudix_hydrolase"/>
</dbReference>
<dbReference type="Pfam" id="PF00293">
    <property type="entry name" value="NUDIX"/>
    <property type="match status" value="1"/>
</dbReference>
<dbReference type="PROSITE" id="PS00893">
    <property type="entry name" value="NUDIX_BOX"/>
    <property type="match status" value="1"/>
</dbReference>
<accession>A0A3M2L866</accession>
<gene>
    <name evidence="6" type="ORF">EBN03_10745</name>
</gene>
<dbReference type="RefSeq" id="WP_122187774.1">
    <property type="nucleotide sequence ID" value="NZ_RFFH01000003.1"/>
</dbReference>
<evidence type="ECO:0000256" key="4">
    <source>
        <dbReference type="RuleBase" id="RU003476"/>
    </source>
</evidence>
<evidence type="ECO:0000256" key="3">
    <source>
        <dbReference type="ARBA" id="ARBA00022801"/>
    </source>
</evidence>
<dbReference type="CDD" id="cd04683">
    <property type="entry name" value="NUDIX_Hydrolase"/>
    <property type="match status" value="1"/>
</dbReference>
<evidence type="ECO:0000256" key="1">
    <source>
        <dbReference type="ARBA" id="ARBA00001946"/>
    </source>
</evidence>
<dbReference type="SUPFAM" id="SSF55811">
    <property type="entry name" value="Nudix"/>
    <property type="match status" value="1"/>
</dbReference>
<dbReference type="GO" id="GO:0016787">
    <property type="term" value="F:hydrolase activity"/>
    <property type="evidence" value="ECO:0007669"/>
    <property type="project" value="UniProtKB-KW"/>
</dbReference>
<dbReference type="PANTHER" id="PTHR43046">
    <property type="entry name" value="GDP-MANNOSE MANNOSYL HYDROLASE"/>
    <property type="match status" value="1"/>
</dbReference>
<dbReference type="OrthoDB" id="21342at2"/>
<comment type="similarity">
    <text evidence="2 4">Belongs to the Nudix hydrolase family.</text>
</comment>
<dbReference type="PANTHER" id="PTHR43046:SF14">
    <property type="entry name" value="MUTT_NUDIX FAMILY PROTEIN"/>
    <property type="match status" value="1"/>
</dbReference>
<dbReference type="PRINTS" id="PR00502">
    <property type="entry name" value="NUDIXFAMILY"/>
</dbReference>
<dbReference type="PROSITE" id="PS51462">
    <property type="entry name" value="NUDIX"/>
    <property type="match status" value="1"/>
</dbReference>
<evidence type="ECO:0000256" key="2">
    <source>
        <dbReference type="ARBA" id="ARBA00005582"/>
    </source>
</evidence>
<dbReference type="EMBL" id="RFFH01000003">
    <property type="protein sequence ID" value="RMI33574.1"/>
    <property type="molecule type" value="Genomic_DNA"/>
</dbReference>
<evidence type="ECO:0000313" key="7">
    <source>
        <dbReference type="Proteomes" id="UP000279275"/>
    </source>
</evidence>
<keyword evidence="7" id="KW-1185">Reference proteome</keyword>
<comment type="caution">
    <text evidence="6">The sequence shown here is derived from an EMBL/GenBank/DDBJ whole genome shotgun (WGS) entry which is preliminary data.</text>
</comment>
<proteinExistence type="inferred from homology"/>
<dbReference type="Gene3D" id="3.90.79.10">
    <property type="entry name" value="Nucleoside Triphosphate Pyrophosphohydrolase"/>
    <property type="match status" value="1"/>
</dbReference>
<dbReference type="AlphaFoldDB" id="A0A3M2L866"/>
<evidence type="ECO:0000313" key="6">
    <source>
        <dbReference type="EMBL" id="RMI33574.1"/>
    </source>
</evidence>
<protein>
    <submittedName>
        <fullName evidence="6">NUDIX domain-containing protein</fullName>
    </submittedName>
</protein>
<sequence length="155" mass="17189">MTETVSVATAIAKPERHKVTGDVHLVLRRGGEVLFGQRRNTGFADGAWHLPAGHLEAGESVIDAVIREAEEEIGISIDPTDVQFAHIMHNSGSGGRMAFFFTVRTWQGDLENREPDKCSELQWFPTESLPDNMIDYCRDAMANISAGRPFSVFGW</sequence>
<name>A0A3M2L866_9NOCA</name>
<feature type="domain" description="Nudix hydrolase" evidence="5">
    <location>
        <begin position="15"/>
        <end position="146"/>
    </location>
</feature>
<dbReference type="Proteomes" id="UP000279275">
    <property type="component" value="Unassembled WGS sequence"/>
</dbReference>
<evidence type="ECO:0000259" key="5">
    <source>
        <dbReference type="PROSITE" id="PS51462"/>
    </source>
</evidence>